<feature type="compositionally biased region" description="Basic and acidic residues" evidence="1">
    <location>
        <begin position="7"/>
        <end position="20"/>
    </location>
</feature>
<comment type="caution">
    <text evidence="2">The sequence shown here is derived from an EMBL/GenBank/DDBJ whole genome shotgun (WGS) entry which is preliminary data.</text>
</comment>
<evidence type="ECO:0000313" key="2">
    <source>
        <dbReference type="EMBL" id="GFM98096.1"/>
    </source>
</evidence>
<evidence type="ECO:0000313" key="3">
    <source>
        <dbReference type="Proteomes" id="UP000498980"/>
    </source>
</evidence>
<name>A0A7J0C8N8_9ACTN</name>
<accession>A0A7J0C8N8</accession>
<dbReference type="AlphaFoldDB" id="A0A7J0C8N8"/>
<sequence length="100" mass="10364">MTSARTGEARRPGSARRDRSGAPAGTTTESAAFVPQGAALLLSASLHGLSERCVRTAKRPGVSEWEEAPGCRVTAYGCAAAGPSPVFPRAFPRAPPPVWC</sequence>
<proteinExistence type="predicted"/>
<dbReference type="Proteomes" id="UP000498980">
    <property type="component" value="Unassembled WGS sequence"/>
</dbReference>
<gene>
    <name evidence="2" type="ORF">Sfulv_29070</name>
</gene>
<keyword evidence="3" id="KW-1185">Reference proteome</keyword>
<evidence type="ECO:0000256" key="1">
    <source>
        <dbReference type="SAM" id="MobiDB-lite"/>
    </source>
</evidence>
<feature type="region of interest" description="Disordered" evidence="1">
    <location>
        <begin position="1"/>
        <end position="31"/>
    </location>
</feature>
<reference evidence="2 3" key="1">
    <citation type="submission" date="2020-05" db="EMBL/GenBank/DDBJ databases">
        <title>Whole genome shotgun sequence of Streptomyces fulvorobeus NBRC 15897.</title>
        <authorList>
            <person name="Komaki H."/>
            <person name="Tamura T."/>
        </authorList>
    </citation>
    <scope>NUCLEOTIDE SEQUENCE [LARGE SCALE GENOMIC DNA]</scope>
    <source>
        <strain evidence="2 3">NBRC 15897</strain>
    </source>
</reference>
<dbReference type="EMBL" id="BLWC01000001">
    <property type="protein sequence ID" value="GFM98096.1"/>
    <property type="molecule type" value="Genomic_DNA"/>
</dbReference>
<organism evidence="2 3">
    <name type="scientific">Streptomyces fulvorobeus</name>
    <dbReference type="NCBI Taxonomy" id="284028"/>
    <lineage>
        <taxon>Bacteria</taxon>
        <taxon>Bacillati</taxon>
        <taxon>Actinomycetota</taxon>
        <taxon>Actinomycetes</taxon>
        <taxon>Kitasatosporales</taxon>
        <taxon>Streptomycetaceae</taxon>
        <taxon>Streptomyces</taxon>
    </lineage>
</organism>
<protein>
    <submittedName>
        <fullName evidence="2">Uncharacterized protein</fullName>
    </submittedName>
</protein>